<keyword evidence="2" id="KW-1133">Transmembrane helix</keyword>
<evidence type="ECO:0000256" key="3">
    <source>
        <dbReference type="SAM" id="SignalP"/>
    </source>
</evidence>
<evidence type="ECO:0000313" key="5">
    <source>
        <dbReference type="Proteomes" id="UP000012065"/>
    </source>
</evidence>
<evidence type="ECO:0000256" key="2">
    <source>
        <dbReference type="SAM" id="Phobius"/>
    </source>
</evidence>
<dbReference type="HOGENOM" id="CLU_085459_1_0_1"/>
<dbReference type="AlphaFoldDB" id="M5CAT1"/>
<name>M5CAT1_THACB</name>
<evidence type="ECO:0008006" key="6">
    <source>
        <dbReference type="Google" id="ProtNLM"/>
    </source>
</evidence>
<dbReference type="EMBL" id="CAOJ01015639">
    <property type="protein sequence ID" value="CCO36185.1"/>
    <property type="molecule type" value="Genomic_DNA"/>
</dbReference>
<evidence type="ECO:0000256" key="1">
    <source>
        <dbReference type="SAM" id="MobiDB-lite"/>
    </source>
</evidence>
<accession>M5CAT1</accession>
<feature type="chain" id="PRO_5004064045" description="Transmembrane protein" evidence="3">
    <location>
        <begin position="24"/>
        <end position="225"/>
    </location>
</feature>
<keyword evidence="2" id="KW-0472">Membrane</keyword>
<gene>
    <name evidence="4" type="ORF">BN14_10313</name>
</gene>
<feature type="signal peptide" evidence="3">
    <location>
        <begin position="1"/>
        <end position="23"/>
    </location>
</feature>
<keyword evidence="2" id="KW-0812">Transmembrane</keyword>
<sequence length="225" mass="22965">MQTFGRLLSVLTFLLSLGFLAQALPAAPRAGLAVRQYNSPAPQSPGAGYTKPGSGNGSGDMSSFPVDGGNTLDLMAKVTVEFKGKVDTHLSAIAKVNTAAELDVKIKDLIVDIKILVALLVGAKVNLDADAKLKLAIAIHAMIVAIVKVCATVVAKLGVSACASIMASLDVALHGLILTLGVVVEGLIVIIAKLSVNADATVVAALKACGLNLLAKICVFVNVSL</sequence>
<feature type="transmembrane region" description="Helical" evidence="2">
    <location>
        <begin position="171"/>
        <end position="192"/>
    </location>
</feature>
<reference evidence="4 5" key="1">
    <citation type="journal article" date="2013" name="J. Biotechnol.">
        <title>Establishment and interpretation of the genome sequence of the phytopathogenic fungus Rhizoctonia solani AG1-IB isolate 7/3/14.</title>
        <authorList>
            <person name="Wibberg D.W."/>
            <person name="Jelonek L.J."/>
            <person name="Rupp O.R."/>
            <person name="Hennig M.H."/>
            <person name="Eikmeyer F.E."/>
            <person name="Goesmann A.G."/>
            <person name="Hartmann A.H."/>
            <person name="Borriss R.B."/>
            <person name="Grosch R.G."/>
            <person name="Puehler A.P."/>
            <person name="Schlueter A.S."/>
        </authorList>
    </citation>
    <scope>NUCLEOTIDE SEQUENCE [LARGE SCALE GENOMIC DNA]</scope>
    <source>
        <strain evidence="5">AG1-IB / isolate 7/3/14</strain>
    </source>
</reference>
<protein>
    <recommendedName>
        <fullName evidence="6">Transmembrane protein</fullName>
    </recommendedName>
</protein>
<feature type="region of interest" description="Disordered" evidence="1">
    <location>
        <begin position="40"/>
        <end position="62"/>
    </location>
</feature>
<evidence type="ECO:0000313" key="4">
    <source>
        <dbReference type="EMBL" id="CCO36185.1"/>
    </source>
</evidence>
<keyword evidence="3" id="KW-0732">Signal</keyword>
<dbReference type="Proteomes" id="UP000012065">
    <property type="component" value="Unassembled WGS sequence"/>
</dbReference>
<organism evidence="4 5">
    <name type="scientific">Thanatephorus cucumeris (strain AG1-IB / isolate 7/3/14)</name>
    <name type="common">Lettuce bottom rot fungus</name>
    <name type="synonym">Rhizoctonia solani</name>
    <dbReference type="NCBI Taxonomy" id="1108050"/>
    <lineage>
        <taxon>Eukaryota</taxon>
        <taxon>Fungi</taxon>
        <taxon>Dikarya</taxon>
        <taxon>Basidiomycota</taxon>
        <taxon>Agaricomycotina</taxon>
        <taxon>Agaricomycetes</taxon>
        <taxon>Cantharellales</taxon>
        <taxon>Ceratobasidiaceae</taxon>
        <taxon>Rhizoctonia</taxon>
        <taxon>Rhizoctonia solani AG-1</taxon>
    </lineage>
</organism>
<feature type="transmembrane region" description="Helical" evidence="2">
    <location>
        <begin position="204"/>
        <end position="223"/>
    </location>
</feature>
<comment type="caution">
    <text evidence="4">The sequence shown here is derived from an EMBL/GenBank/DDBJ whole genome shotgun (WGS) entry which is preliminary data.</text>
</comment>
<feature type="transmembrane region" description="Helical" evidence="2">
    <location>
        <begin position="135"/>
        <end position="159"/>
    </location>
</feature>
<proteinExistence type="predicted"/>